<evidence type="ECO:0000259" key="2">
    <source>
        <dbReference type="Pfam" id="PF08241"/>
    </source>
</evidence>
<dbReference type="SUPFAM" id="SSF53335">
    <property type="entry name" value="S-adenosyl-L-methionine-dependent methyltransferases"/>
    <property type="match status" value="1"/>
</dbReference>
<accession>A0A0G1DI13</accession>
<feature type="domain" description="Methyltransferase type 11" evidence="2">
    <location>
        <begin position="20"/>
        <end position="112"/>
    </location>
</feature>
<dbReference type="PANTHER" id="PTHR43861">
    <property type="entry name" value="TRANS-ACONITATE 2-METHYLTRANSFERASE-RELATED"/>
    <property type="match status" value="1"/>
</dbReference>
<dbReference type="Pfam" id="PF08241">
    <property type="entry name" value="Methyltransf_11"/>
    <property type="match status" value="1"/>
</dbReference>
<keyword evidence="1" id="KW-1133">Transmembrane helix</keyword>
<feature type="transmembrane region" description="Helical" evidence="1">
    <location>
        <begin position="194"/>
        <end position="214"/>
    </location>
</feature>
<evidence type="ECO:0000256" key="1">
    <source>
        <dbReference type="SAM" id="Phobius"/>
    </source>
</evidence>
<dbReference type="CDD" id="cd02440">
    <property type="entry name" value="AdoMet_MTases"/>
    <property type="match status" value="1"/>
</dbReference>
<dbReference type="GO" id="GO:0008757">
    <property type="term" value="F:S-adenosylmethionine-dependent methyltransferase activity"/>
    <property type="evidence" value="ECO:0007669"/>
    <property type="project" value="InterPro"/>
</dbReference>
<protein>
    <submittedName>
        <fullName evidence="3">Ubiquinone/menaquinone biosynthesis methyltransferase</fullName>
    </submittedName>
</protein>
<dbReference type="Gene3D" id="3.40.50.150">
    <property type="entry name" value="Vaccinia Virus protein VP39"/>
    <property type="match status" value="1"/>
</dbReference>
<name>A0A0G1DI13_9BACT</name>
<sequence length="247" mass="28579">MFNYEEIAVSMLPRRVDKVLDFGCGNGLFCKALKKMAKKVYGCDLDAELLEKARKSVKGVSFEVAQSDGKTQYKKDFFDCVYMMGVLEHVKDEKATLSEIWRVTKPGGSLCIYGINKGLFGFLDAGNIKFRFPRIHKFLYLALFGIEKYEKEFVRKRARGMQGDFTLGKKWHTHYSINDLNILLDGRFKIIRTFHFGLFVPFLLPLQFIFDIIFSKGSDVVKKLVRLDQKISNPRLSYLFIVQCQKC</sequence>
<keyword evidence="3" id="KW-0830">Ubiquinone</keyword>
<dbReference type="GO" id="GO:0032259">
    <property type="term" value="P:methylation"/>
    <property type="evidence" value="ECO:0007669"/>
    <property type="project" value="UniProtKB-KW"/>
</dbReference>
<keyword evidence="1" id="KW-0472">Membrane</keyword>
<evidence type="ECO:0000313" key="3">
    <source>
        <dbReference type="EMBL" id="KKS97202.1"/>
    </source>
</evidence>
<dbReference type="AlphaFoldDB" id="A0A0G1DI13"/>
<dbReference type="STRING" id="1618578.UV74_C0013G0324"/>
<keyword evidence="3" id="KW-0489">Methyltransferase</keyword>
<dbReference type="InterPro" id="IPR013216">
    <property type="entry name" value="Methyltransf_11"/>
</dbReference>
<dbReference type="EMBL" id="LCFQ01000013">
    <property type="protein sequence ID" value="KKS97202.1"/>
    <property type="molecule type" value="Genomic_DNA"/>
</dbReference>
<reference evidence="3 4" key="1">
    <citation type="journal article" date="2015" name="Nature">
        <title>rRNA introns, odd ribosomes, and small enigmatic genomes across a large radiation of phyla.</title>
        <authorList>
            <person name="Brown C.T."/>
            <person name="Hug L.A."/>
            <person name="Thomas B.C."/>
            <person name="Sharon I."/>
            <person name="Castelle C.J."/>
            <person name="Singh A."/>
            <person name="Wilkins M.J."/>
            <person name="Williams K.H."/>
            <person name="Banfield J.F."/>
        </authorList>
    </citation>
    <scope>NUCLEOTIDE SEQUENCE [LARGE SCALE GENOMIC DNA]</scope>
</reference>
<organism evidence="3 4">
    <name type="scientific">Candidatus Woesebacteria bacterium GW2011_GWB1_43_14</name>
    <dbReference type="NCBI Taxonomy" id="1618578"/>
    <lineage>
        <taxon>Bacteria</taxon>
        <taxon>Candidatus Woeseibacteriota</taxon>
    </lineage>
</organism>
<evidence type="ECO:0000313" key="4">
    <source>
        <dbReference type="Proteomes" id="UP000034090"/>
    </source>
</evidence>
<keyword evidence="3" id="KW-0808">Transferase</keyword>
<dbReference type="Proteomes" id="UP000034090">
    <property type="component" value="Unassembled WGS sequence"/>
</dbReference>
<proteinExistence type="predicted"/>
<dbReference type="InterPro" id="IPR029063">
    <property type="entry name" value="SAM-dependent_MTases_sf"/>
</dbReference>
<comment type="caution">
    <text evidence="3">The sequence shown here is derived from an EMBL/GenBank/DDBJ whole genome shotgun (WGS) entry which is preliminary data.</text>
</comment>
<gene>
    <name evidence="3" type="ORF">UV74_C0013G0324</name>
</gene>
<keyword evidence="1" id="KW-0812">Transmembrane</keyword>